<sequence length="96" mass="10642">GRVHHRDRSTRTLTVRVLGGCLLSAQLNEIPGVNFPGAFAHETVGTVWKAWIATSIFGRTDIDVSEKIKLFREGAICLNARALEKVLRFAFDKCTS</sequence>
<dbReference type="Proteomes" id="UP000054047">
    <property type="component" value="Unassembled WGS sequence"/>
</dbReference>
<keyword evidence="2" id="KW-1185">Reference proteome</keyword>
<evidence type="ECO:0000313" key="2">
    <source>
        <dbReference type="Proteomes" id="UP000054047"/>
    </source>
</evidence>
<dbReference type="AlphaFoldDB" id="A0A0C2F751"/>
<gene>
    <name evidence="1" type="ORF">ANCDUO_25635</name>
</gene>
<name>A0A0C2F751_9BILA</name>
<dbReference type="EMBL" id="KN778481">
    <property type="protein sequence ID" value="KIH44340.1"/>
    <property type="molecule type" value="Genomic_DNA"/>
</dbReference>
<evidence type="ECO:0000313" key="1">
    <source>
        <dbReference type="EMBL" id="KIH44340.1"/>
    </source>
</evidence>
<protein>
    <submittedName>
        <fullName evidence="1">Uncharacterized protein</fullName>
    </submittedName>
</protein>
<reference evidence="1 2" key="1">
    <citation type="submission" date="2013-12" db="EMBL/GenBank/DDBJ databases">
        <title>Draft genome of the parsitic nematode Ancylostoma duodenale.</title>
        <authorList>
            <person name="Mitreva M."/>
        </authorList>
    </citation>
    <scope>NUCLEOTIDE SEQUENCE [LARGE SCALE GENOMIC DNA]</scope>
    <source>
        <strain evidence="1 2">Zhejiang</strain>
    </source>
</reference>
<dbReference type="OrthoDB" id="5868972at2759"/>
<organism evidence="1 2">
    <name type="scientific">Ancylostoma duodenale</name>
    <dbReference type="NCBI Taxonomy" id="51022"/>
    <lineage>
        <taxon>Eukaryota</taxon>
        <taxon>Metazoa</taxon>
        <taxon>Ecdysozoa</taxon>
        <taxon>Nematoda</taxon>
        <taxon>Chromadorea</taxon>
        <taxon>Rhabditida</taxon>
        <taxon>Rhabditina</taxon>
        <taxon>Rhabditomorpha</taxon>
        <taxon>Strongyloidea</taxon>
        <taxon>Ancylostomatidae</taxon>
        <taxon>Ancylostomatinae</taxon>
        <taxon>Ancylostoma</taxon>
    </lineage>
</organism>
<feature type="non-terminal residue" evidence="1">
    <location>
        <position position="1"/>
    </location>
</feature>
<proteinExistence type="predicted"/>
<accession>A0A0C2F751</accession>